<keyword evidence="1 3" id="KW-0808">Transferase</keyword>
<protein>
    <submittedName>
        <fullName evidence="3">UTP-glucose-1-phosphate uridylyltransferase</fullName>
    </submittedName>
</protein>
<sequence>MGRYVLRPEIFDILAKLEPGAGNEIQLTDALVKLNQQQAVLACEFIGKRYDVGDKLGFIQATIDFALNRDDLRDDVLKYIEKKANENLVK</sequence>
<dbReference type="InterPro" id="IPR005771">
    <property type="entry name" value="GalU_uridylyltTrfase_bac/arc"/>
</dbReference>
<dbReference type="InterPro" id="IPR029044">
    <property type="entry name" value="Nucleotide-diphossugar_trans"/>
</dbReference>
<proteinExistence type="predicted"/>
<dbReference type="GO" id="GO:0003983">
    <property type="term" value="F:UTP:glucose-1-phosphate uridylyltransferase activity"/>
    <property type="evidence" value="ECO:0007669"/>
    <property type="project" value="InterPro"/>
</dbReference>
<dbReference type="AlphaFoldDB" id="W4QJF1"/>
<accession>W4QJF1</accession>
<dbReference type="Proteomes" id="UP000018895">
    <property type="component" value="Unassembled WGS sequence"/>
</dbReference>
<keyword evidence="2 3" id="KW-0548">Nucleotidyltransferase</keyword>
<comment type="caution">
    <text evidence="3">The sequence shown here is derived from an EMBL/GenBank/DDBJ whole genome shotgun (WGS) entry which is preliminary data.</text>
</comment>
<dbReference type="PANTHER" id="PTHR43197">
    <property type="entry name" value="UTP--GLUCOSE-1-PHOSPHATE URIDYLYLTRANSFERASE"/>
    <property type="match status" value="1"/>
</dbReference>
<evidence type="ECO:0000256" key="1">
    <source>
        <dbReference type="ARBA" id="ARBA00022679"/>
    </source>
</evidence>
<evidence type="ECO:0000313" key="4">
    <source>
        <dbReference type="Proteomes" id="UP000018895"/>
    </source>
</evidence>
<name>W4QJF1_9BACI</name>
<dbReference type="STRING" id="1236971.JCM9152_2914"/>
<keyword evidence="4" id="KW-1185">Reference proteome</keyword>
<reference evidence="3" key="1">
    <citation type="journal article" date="2014" name="Genome Announc.">
        <title>Draft Genome Sequences of Three Alkaliphilic Bacillus Strains, Bacillus wakoensis JCM 9140T, Bacillus akibai JCM 9157T, and Bacillus hemicellulosilyticus JCM 9152T.</title>
        <authorList>
            <person name="Yuki M."/>
            <person name="Oshima K."/>
            <person name="Suda W."/>
            <person name="Oshida Y."/>
            <person name="Kitamura K."/>
            <person name="Iida T."/>
            <person name="Hattori M."/>
            <person name="Ohkuma M."/>
        </authorList>
    </citation>
    <scope>NUCLEOTIDE SEQUENCE [LARGE SCALE GENOMIC DNA]</scope>
    <source>
        <strain evidence="3">JCM 9152</strain>
    </source>
</reference>
<evidence type="ECO:0000313" key="3">
    <source>
        <dbReference type="EMBL" id="GAE31444.1"/>
    </source>
</evidence>
<dbReference type="EMBL" id="BAUU01000019">
    <property type="protein sequence ID" value="GAE31444.1"/>
    <property type="molecule type" value="Genomic_DNA"/>
</dbReference>
<gene>
    <name evidence="3" type="ORF">JCM9152_2914</name>
</gene>
<evidence type="ECO:0000256" key="2">
    <source>
        <dbReference type="ARBA" id="ARBA00022695"/>
    </source>
</evidence>
<dbReference type="SUPFAM" id="SSF53448">
    <property type="entry name" value="Nucleotide-diphospho-sugar transferases"/>
    <property type="match status" value="1"/>
</dbReference>
<organism evidence="3 4">
    <name type="scientific">Halalkalibacter hemicellulosilyticusJCM 9152</name>
    <dbReference type="NCBI Taxonomy" id="1236971"/>
    <lineage>
        <taxon>Bacteria</taxon>
        <taxon>Bacillati</taxon>
        <taxon>Bacillota</taxon>
        <taxon>Bacilli</taxon>
        <taxon>Bacillales</taxon>
        <taxon>Bacillaceae</taxon>
        <taxon>Halalkalibacter</taxon>
    </lineage>
</organism>
<dbReference type="PANTHER" id="PTHR43197:SF1">
    <property type="entry name" value="UTP--GLUCOSE-1-PHOSPHATE URIDYLYLTRANSFERASE"/>
    <property type="match status" value="1"/>
</dbReference>
<dbReference type="GO" id="GO:0006011">
    <property type="term" value="P:UDP-alpha-D-glucose metabolic process"/>
    <property type="evidence" value="ECO:0007669"/>
    <property type="project" value="InterPro"/>
</dbReference>
<dbReference type="Gene3D" id="3.90.550.10">
    <property type="entry name" value="Spore Coat Polysaccharide Biosynthesis Protein SpsA, Chain A"/>
    <property type="match status" value="1"/>
</dbReference>